<organism evidence="7 8">
    <name type="scientific">Suillus plorans</name>
    <dbReference type="NCBI Taxonomy" id="116603"/>
    <lineage>
        <taxon>Eukaryota</taxon>
        <taxon>Fungi</taxon>
        <taxon>Dikarya</taxon>
        <taxon>Basidiomycota</taxon>
        <taxon>Agaricomycotina</taxon>
        <taxon>Agaricomycetes</taxon>
        <taxon>Agaricomycetidae</taxon>
        <taxon>Boletales</taxon>
        <taxon>Suillineae</taxon>
        <taxon>Suillaceae</taxon>
        <taxon>Suillus</taxon>
    </lineage>
</organism>
<evidence type="ECO:0000313" key="8">
    <source>
        <dbReference type="Proteomes" id="UP000719766"/>
    </source>
</evidence>
<evidence type="ECO:0000256" key="1">
    <source>
        <dbReference type="ARBA" id="ARBA00004613"/>
    </source>
</evidence>
<keyword evidence="3 5" id="KW-0732">Signal</keyword>
<feature type="chain" id="PRO_5040475614" description="CFEM domain-containing protein" evidence="5">
    <location>
        <begin position="20"/>
        <end position="143"/>
    </location>
</feature>
<reference evidence="7" key="1">
    <citation type="journal article" date="2020" name="New Phytol.">
        <title>Comparative genomics reveals dynamic genome evolution in host specialist ectomycorrhizal fungi.</title>
        <authorList>
            <person name="Lofgren L.A."/>
            <person name="Nguyen N.H."/>
            <person name="Vilgalys R."/>
            <person name="Ruytinx J."/>
            <person name="Liao H.L."/>
            <person name="Branco S."/>
            <person name="Kuo A."/>
            <person name="LaButti K."/>
            <person name="Lipzen A."/>
            <person name="Andreopoulos W."/>
            <person name="Pangilinan J."/>
            <person name="Riley R."/>
            <person name="Hundley H."/>
            <person name="Na H."/>
            <person name="Barry K."/>
            <person name="Grigoriev I.V."/>
            <person name="Stajich J.E."/>
            <person name="Kennedy P.G."/>
        </authorList>
    </citation>
    <scope>NUCLEOTIDE SEQUENCE</scope>
    <source>
        <strain evidence="7">S12</strain>
    </source>
</reference>
<evidence type="ECO:0000256" key="5">
    <source>
        <dbReference type="SAM" id="SignalP"/>
    </source>
</evidence>
<comment type="subcellular location">
    <subcellularLocation>
        <location evidence="1">Secreted</location>
    </subcellularLocation>
</comment>
<gene>
    <name evidence="7" type="ORF">HD556DRAFT_1382354</name>
</gene>
<dbReference type="InterPro" id="IPR008427">
    <property type="entry name" value="Extracellular_membr_CFEM_dom"/>
</dbReference>
<dbReference type="EMBL" id="JABBWE010000039">
    <property type="protein sequence ID" value="KAG1792029.1"/>
    <property type="molecule type" value="Genomic_DNA"/>
</dbReference>
<keyword evidence="4" id="KW-1015">Disulfide bond</keyword>
<protein>
    <recommendedName>
        <fullName evidence="6">CFEM domain-containing protein</fullName>
    </recommendedName>
</protein>
<dbReference type="SMART" id="SM00747">
    <property type="entry name" value="CFEM"/>
    <property type="match status" value="1"/>
</dbReference>
<evidence type="ECO:0000259" key="6">
    <source>
        <dbReference type="PROSITE" id="PS52012"/>
    </source>
</evidence>
<dbReference type="PROSITE" id="PS52012">
    <property type="entry name" value="CFEM"/>
    <property type="match status" value="1"/>
</dbReference>
<dbReference type="RefSeq" id="XP_041158728.1">
    <property type="nucleotide sequence ID" value="XM_041303280.1"/>
</dbReference>
<proteinExistence type="predicted"/>
<evidence type="ECO:0000313" key="7">
    <source>
        <dbReference type="EMBL" id="KAG1792029.1"/>
    </source>
</evidence>
<comment type="caution">
    <text evidence="7">The sequence shown here is derived from an EMBL/GenBank/DDBJ whole genome shotgun (WGS) entry which is preliminary data.</text>
</comment>
<dbReference type="GO" id="GO:0005576">
    <property type="term" value="C:extracellular region"/>
    <property type="evidence" value="ECO:0007669"/>
    <property type="project" value="UniProtKB-SubCell"/>
</dbReference>
<dbReference type="AlphaFoldDB" id="A0A9P7ALL1"/>
<feature type="signal peptide" evidence="5">
    <location>
        <begin position="1"/>
        <end position="19"/>
    </location>
</feature>
<dbReference type="GeneID" id="64597044"/>
<evidence type="ECO:0000256" key="4">
    <source>
        <dbReference type="ARBA" id="ARBA00023157"/>
    </source>
</evidence>
<name>A0A9P7ALL1_9AGAM</name>
<keyword evidence="8" id="KW-1185">Reference proteome</keyword>
<accession>A0A9P7ALL1</accession>
<dbReference type="Pfam" id="PF05730">
    <property type="entry name" value="CFEM"/>
    <property type="match status" value="1"/>
</dbReference>
<evidence type="ECO:0000256" key="2">
    <source>
        <dbReference type="ARBA" id="ARBA00022525"/>
    </source>
</evidence>
<sequence>MRFAVVVLTLSVAVSSAFAALITRQSLPNCAVPCLTDADFGNCSSTDDNCLCHSQAFINSTTTCIHASCTGSDLTNADAASQSLCAAVGVTLTAGSAAATATSSSNSTATATTAKPSSSNAASSHSINMLTGVAAFAIMAASL</sequence>
<evidence type="ECO:0000256" key="3">
    <source>
        <dbReference type="ARBA" id="ARBA00022729"/>
    </source>
</evidence>
<keyword evidence="2" id="KW-0964">Secreted</keyword>
<dbReference type="OrthoDB" id="3065412at2759"/>
<feature type="domain" description="CFEM" evidence="6">
    <location>
        <begin position="1"/>
        <end position="112"/>
    </location>
</feature>
<dbReference type="Proteomes" id="UP000719766">
    <property type="component" value="Unassembled WGS sequence"/>
</dbReference>